<comment type="caution">
    <text evidence="2">The sequence shown here is derived from an EMBL/GenBank/DDBJ whole genome shotgun (WGS) entry which is preliminary data.</text>
</comment>
<evidence type="ECO:0008006" key="4">
    <source>
        <dbReference type="Google" id="ProtNLM"/>
    </source>
</evidence>
<name>A0ABQ1LNN1_9BACT</name>
<protein>
    <recommendedName>
        <fullName evidence="4">Secretion system C-terminal sorting domain-containing protein</fullName>
    </recommendedName>
</protein>
<reference evidence="3" key="1">
    <citation type="journal article" date="2019" name="Int. J. Syst. Evol. Microbiol.">
        <title>The Global Catalogue of Microorganisms (GCM) 10K type strain sequencing project: providing services to taxonomists for standard genome sequencing and annotation.</title>
        <authorList>
            <consortium name="The Broad Institute Genomics Platform"/>
            <consortium name="The Broad Institute Genome Sequencing Center for Infectious Disease"/>
            <person name="Wu L."/>
            <person name="Ma J."/>
        </authorList>
    </citation>
    <scope>NUCLEOTIDE SEQUENCE [LARGE SCALE GENOMIC DNA]</scope>
    <source>
        <strain evidence="3">CGMCC 1.10832</strain>
    </source>
</reference>
<feature type="signal peptide" evidence="1">
    <location>
        <begin position="1"/>
        <end position="21"/>
    </location>
</feature>
<sequence length="132" mass="15151">MSKLILFILLFFLFLGNVVHAQKPKSEKGSKTTQVQGDGELKYPKKLLVNPDFDFKLKSTQKGKFILSFYKNQDKALKVKIYDITGNLVLQETVTDNGSFSKEYDLSYYKPKFFIVEVGSSEYNKTKSIITE</sequence>
<gene>
    <name evidence="2" type="ORF">GCM10011506_10690</name>
</gene>
<keyword evidence="3" id="KW-1185">Reference proteome</keyword>
<dbReference type="RefSeq" id="WP_188460990.1">
    <property type="nucleotide sequence ID" value="NZ_BAABHU010000003.1"/>
</dbReference>
<keyword evidence="1" id="KW-0732">Signal</keyword>
<evidence type="ECO:0000256" key="1">
    <source>
        <dbReference type="SAM" id="SignalP"/>
    </source>
</evidence>
<dbReference type="Proteomes" id="UP000636010">
    <property type="component" value="Unassembled WGS sequence"/>
</dbReference>
<organism evidence="2 3">
    <name type="scientific">Marivirga lumbricoides</name>
    <dbReference type="NCBI Taxonomy" id="1046115"/>
    <lineage>
        <taxon>Bacteria</taxon>
        <taxon>Pseudomonadati</taxon>
        <taxon>Bacteroidota</taxon>
        <taxon>Cytophagia</taxon>
        <taxon>Cytophagales</taxon>
        <taxon>Marivirgaceae</taxon>
        <taxon>Marivirga</taxon>
    </lineage>
</organism>
<evidence type="ECO:0000313" key="3">
    <source>
        <dbReference type="Proteomes" id="UP000636010"/>
    </source>
</evidence>
<proteinExistence type="predicted"/>
<dbReference type="EMBL" id="BMEC01000003">
    <property type="protein sequence ID" value="GGC27126.1"/>
    <property type="molecule type" value="Genomic_DNA"/>
</dbReference>
<accession>A0ABQ1LNN1</accession>
<evidence type="ECO:0000313" key="2">
    <source>
        <dbReference type="EMBL" id="GGC27126.1"/>
    </source>
</evidence>
<feature type="chain" id="PRO_5047437995" description="Secretion system C-terminal sorting domain-containing protein" evidence="1">
    <location>
        <begin position="22"/>
        <end position="132"/>
    </location>
</feature>